<name>A6J5Y3_RAT</name>
<dbReference type="PANTHER" id="PTHR11659">
    <property type="entry name" value="GLUTAMYL-TRNA GLN AMIDOTRANSFERASE SUBUNIT B MITOCHONDRIAL AND PROKARYOTIC PET112-RELATED"/>
    <property type="match status" value="1"/>
</dbReference>
<evidence type="ECO:0000256" key="3">
    <source>
        <dbReference type="ARBA" id="ARBA00022840"/>
    </source>
</evidence>
<evidence type="ECO:0000256" key="4">
    <source>
        <dbReference type="ARBA" id="ARBA00022917"/>
    </source>
</evidence>
<evidence type="ECO:0000256" key="2">
    <source>
        <dbReference type="ARBA" id="ARBA00022741"/>
    </source>
</evidence>
<evidence type="ECO:0000313" key="7">
    <source>
        <dbReference type="Proteomes" id="UP000234681"/>
    </source>
</evidence>
<protein>
    <submittedName>
        <fullName evidence="6">PET112-like (Yeast) (Predicted), isoform CRA_e</fullName>
    </submittedName>
</protein>
<sequence>MAAPVLRSGFPGRRWALAWIDDCSRLRSGSQIGPISNWARRQSSVAQPSLHTAQKPRKGEHKWAAVVGLEIHAQISSNSKLFSGAQVCFAAPPNSLVSYFDASLPGTLPKSTD</sequence>
<dbReference type="InterPro" id="IPR006075">
    <property type="entry name" value="Asn/Gln-tRNA_Trfase_suB/E_cat"/>
</dbReference>
<organism evidence="6 7">
    <name type="scientific">Rattus norvegicus</name>
    <name type="common">Rat</name>
    <dbReference type="NCBI Taxonomy" id="10116"/>
    <lineage>
        <taxon>Eukaryota</taxon>
        <taxon>Metazoa</taxon>
        <taxon>Chordata</taxon>
        <taxon>Craniata</taxon>
        <taxon>Vertebrata</taxon>
        <taxon>Euteleostomi</taxon>
        <taxon>Mammalia</taxon>
        <taxon>Eutheria</taxon>
        <taxon>Euarchontoglires</taxon>
        <taxon>Glires</taxon>
        <taxon>Rodentia</taxon>
        <taxon>Myomorpha</taxon>
        <taxon>Muroidea</taxon>
        <taxon>Muridae</taxon>
        <taxon>Murinae</taxon>
        <taxon>Rattus</taxon>
    </lineage>
</organism>
<gene>
    <name evidence="6" type="primary">Pet112l_predicted</name>
    <name evidence="6" type="ORF">rCG_62776</name>
</gene>
<proteinExistence type="predicted"/>
<reference evidence="6 7" key="1">
    <citation type="submission" date="2005-09" db="EMBL/GenBank/DDBJ databases">
        <authorList>
            <person name="Mural R.J."/>
            <person name="Li P.W."/>
            <person name="Adams M.D."/>
            <person name="Amanatides P.G."/>
            <person name="Baden-Tillson H."/>
            <person name="Barnstead M."/>
            <person name="Chin S.H."/>
            <person name="Dew I."/>
            <person name="Evans C.A."/>
            <person name="Ferriera S."/>
            <person name="Flanigan M."/>
            <person name="Fosler C."/>
            <person name="Glodek A."/>
            <person name="Gu Z."/>
            <person name="Holt R.A."/>
            <person name="Jennings D."/>
            <person name="Kraft C.L."/>
            <person name="Lu F."/>
            <person name="Nguyen T."/>
            <person name="Nusskern D.R."/>
            <person name="Pfannkoch C.M."/>
            <person name="Sitter C."/>
            <person name="Sutton G.G."/>
            <person name="Venter J.C."/>
            <person name="Wang Z."/>
            <person name="Woodage T."/>
            <person name="Zheng X.H."/>
            <person name="Zhong F."/>
        </authorList>
    </citation>
    <scope>NUCLEOTIDE SEQUENCE [LARGE SCALE GENOMIC DNA]</scope>
    <source>
        <strain>BN</strain>
        <strain evidence="7">Sprague-Dawley</strain>
    </source>
</reference>
<dbReference type="SUPFAM" id="SSF55931">
    <property type="entry name" value="Glutamine synthetase/guanido kinase"/>
    <property type="match status" value="1"/>
</dbReference>
<keyword evidence="1" id="KW-0436">Ligase</keyword>
<keyword evidence="4" id="KW-0648">Protein biosynthesis</keyword>
<feature type="domain" description="Aspartyl/Glutamyl-tRNA(Gln) amidotransferase subunit B/E catalytic" evidence="5">
    <location>
        <begin position="66"/>
        <end position="110"/>
    </location>
</feature>
<keyword evidence="2" id="KW-0547">Nucleotide-binding</keyword>
<dbReference type="InterPro" id="IPR014746">
    <property type="entry name" value="Gln_synth/guanido_kin_cat_dom"/>
</dbReference>
<dbReference type="AlphaFoldDB" id="A6J5Y3"/>
<dbReference type="GO" id="GO:0006412">
    <property type="term" value="P:translation"/>
    <property type="evidence" value="ECO:0007669"/>
    <property type="project" value="UniProtKB-KW"/>
</dbReference>
<evidence type="ECO:0000313" key="6">
    <source>
        <dbReference type="EMBL" id="EDM00808.1"/>
    </source>
</evidence>
<evidence type="ECO:0000259" key="5">
    <source>
        <dbReference type="Pfam" id="PF02934"/>
    </source>
</evidence>
<dbReference type="GO" id="GO:0005524">
    <property type="term" value="F:ATP binding"/>
    <property type="evidence" value="ECO:0007669"/>
    <property type="project" value="UniProtKB-KW"/>
</dbReference>
<dbReference type="InterPro" id="IPR017959">
    <property type="entry name" value="Asn/Gln-tRNA_amidoTrfase_suB/E"/>
</dbReference>
<dbReference type="GO" id="GO:0016884">
    <property type="term" value="F:carbon-nitrogen ligase activity, with glutamine as amido-N-donor"/>
    <property type="evidence" value="ECO:0007669"/>
    <property type="project" value="InterPro"/>
</dbReference>
<evidence type="ECO:0000256" key="1">
    <source>
        <dbReference type="ARBA" id="ARBA00022598"/>
    </source>
</evidence>
<dbReference type="Pfam" id="PF02934">
    <property type="entry name" value="GatB_N"/>
    <property type="match status" value="1"/>
</dbReference>
<dbReference type="EMBL" id="CH473976">
    <property type="protein sequence ID" value="EDM00808.1"/>
    <property type="molecule type" value="Genomic_DNA"/>
</dbReference>
<keyword evidence="3" id="KW-0067">ATP-binding</keyword>
<accession>A6J5Y3</accession>
<dbReference type="Proteomes" id="UP000234681">
    <property type="component" value="Chromosome 2"/>
</dbReference>
<dbReference type="PANTHER" id="PTHR11659:SF0">
    <property type="entry name" value="GLUTAMYL-TRNA(GLN) AMIDOTRANSFERASE SUBUNIT B, MITOCHONDRIAL"/>
    <property type="match status" value="1"/>
</dbReference>